<name>A0A0S7WG68_UNCT6</name>
<feature type="non-terminal residue" evidence="2">
    <location>
        <position position="1"/>
    </location>
</feature>
<dbReference type="InterPro" id="IPR008254">
    <property type="entry name" value="Flavodoxin/NO_synth"/>
</dbReference>
<evidence type="ECO:0000313" key="2">
    <source>
        <dbReference type="EMBL" id="KPJ49087.1"/>
    </source>
</evidence>
<dbReference type="InterPro" id="IPR036866">
    <property type="entry name" value="RibonucZ/Hydroxyglut_hydro"/>
</dbReference>
<dbReference type="GO" id="GO:0010181">
    <property type="term" value="F:FMN binding"/>
    <property type="evidence" value="ECO:0007669"/>
    <property type="project" value="InterPro"/>
</dbReference>
<organism evidence="2 3">
    <name type="scientific">candidate division TA06 bacterium DG_26</name>
    <dbReference type="NCBI Taxonomy" id="1703771"/>
    <lineage>
        <taxon>Bacteria</taxon>
        <taxon>Bacteria division TA06</taxon>
    </lineage>
</organism>
<gene>
    <name evidence="2" type="ORF">AMJ40_06335</name>
</gene>
<dbReference type="Proteomes" id="UP000051124">
    <property type="component" value="Unassembled WGS sequence"/>
</dbReference>
<dbReference type="AlphaFoldDB" id="A0A0S7WG68"/>
<dbReference type="PROSITE" id="PS50902">
    <property type="entry name" value="FLAVODOXIN_LIKE"/>
    <property type="match status" value="1"/>
</dbReference>
<dbReference type="Gene3D" id="3.60.15.10">
    <property type="entry name" value="Ribonuclease Z/Hydroxyacylglutathione hydrolase-like"/>
    <property type="match status" value="1"/>
</dbReference>
<reference evidence="2 3" key="1">
    <citation type="journal article" date="2015" name="Microbiome">
        <title>Genomic resolution of linkages in carbon, nitrogen, and sulfur cycling among widespread estuary sediment bacteria.</title>
        <authorList>
            <person name="Baker B.J."/>
            <person name="Lazar C.S."/>
            <person name="Teske A.P."/>
            <person name="Dick G.J."/>
        </authorList>
    </citation>
    <scope>NUCLEOTIDE SEQUENCE [LARGE SCALE GENOMIC DNA]</scope>
    <source>
        <strain evidence="2">DG_26</strain>
    </source>
</reference>
<accession>A0A0S7WG68</accession>
<sequence length="233" mass="25082">HLATSQRFADEIDDAIMEYEGAKYFANILLPFSSLVTRLLDKVAKAGIGIDVIAPDHGPIWRKEPGKIVELYAKWASQRRINKAVIAFDTMWQSTAMMARAIGEGLSAGGTDTRVMSLRRSHRSDVATEILDAGALLVGSPTINNNMFPTVADLLAYLKGLKPKNMVGCAFGSYGWSGEATGQVNEVLKAMKVELIGDGLKVKYVPDDDALAECYSLGLQVAGKLGESAGSEQ</sequence>
<proteinExistence type="predicted"/>
<dbReference type="PANTHER" id="PTHR43717">
    <property type="entry name" value="ANAEROBIC NITRIC OXIDE REDUCTASE FLAVORUBREDOXIN"/>
    <property type="match status" value="1"/>
</dbReference>
<feature type="domain" description="Flavodoxin-like" evidence="1">
    <location>
        <begin position="84"/>
        <end position="222"/>
    </location>
</feature>
<dbReference type="PANTHER" id="PTHR43717:SF1">
    <property type="entry name" value="ANAEROBIC NITRIC OXIDE REDUCTASE FLAVORUBREDOXIN"/>
    <property type="match status" value="1"/>
</dbReference>
<dbReference type="Gene3D" id="3.40.50.360">
    <property type="match status" value="1"/>
</dbReference>
<evidence type="ECO:0000259" key="1">
    <source>
        <dbReference type="PROSITE" id="PS50902"/>
    </source>
</evidence>
<dbReference type="EMBL" id="LIZT01000076">
    <property type="protein sequence ID" value="KPJ49087.1"/>
    <property type="molecule type" value="Genomic_DNA"/>
</dbReference>
<comment type="caution">
    <text evidence="2">The sequence shown here is derived from an EMBL/GenBank/DDBJ whole genome shotgun (WGS) entry which is preliminary data.</text>
</comment>
<protein>
    <submittedName>
        <fullName evidence="2">Lactamase</fullName>
    </submittedName>
</protein>
<dbReference type="InterPro" id="IPR029039">
    <property type="entry name" value="Flavoprotein-like_sf"/>
</dbReference>
<evidence type="ECO:0000313" key="3">
    <source>
        <dbReference type="Proteomes" id="UP000051124"/>
    </source>
</evidence>
<dbReference type="SUPFAM" id="SSF52218">
    <property type="entry name" value="Flavoproteins"/>
    <property type="match status" value="1"/>
</dbReference>
<dbReference type="Pfam" id="PF00258">
    <property type="entry name" value="Flavodoxin_1"/>
    <property type="match status" value="1"/>
</dbReference>